<dbReference type="SUPFAM" id="SSF47384">
    <property type="entry name" value="Homodimeric domain of signal transducing histidine kinase"/>
    <property type="match status" value="1"/>
</dbReference>
<dbReference type="PRINTS" id="PR00344">
    <property type="entry name" value="BCTRLSENSOR"/>
</dbReference>
<reference evidence="12 13" key="1">
    <citation type="journal article" date="2022" name="Mar. Drugs">
        <title>Bioassay-Guided Fractionation Leads to the Detection of Cholic Acid Generated by the Rare Thalassomonas sp.</title>
        <authorList>
            <person name="Pheiffer F."/>
            <person name="Schneider Y.K."/>
            <person name="Hansen E.H."/>
            <person name="Andersen J.H."/>
            <person name="Isaksson J."/>
            <person name="Busche T."/>
            <person name="R C."/>
            <person name="Kalinowski J."/>
            <person name="Zyl L.V."/>
            <person name="Trindade M."/>
        </authorList>
    </citation>
    <scope>NUCLEOTIDE SEQUENCE [LARGE SCALE GENOMIC DNA]</scope>
    <source>
        <strain evidence="12 13">A5K-61T</strain>
    </source>
</reference>
<keyword evidence="5" id="KW-0418">Kinase</keyword>
<accession>A0ABY7V9R6</accession>
<dbReference type="Pfam" id="PF02518">
    <property type="entry name" value="HATPase_c"/>
    <property type="match status" value="1"/>
</dbReference>
<dbReference type="InterPro" id="IPR003661">
    <property type="entry name" value="HisK_dim/P_dom"/>
</dbReference>
<dbReference type="InterPro" id="IPR036097">
    <property type="entry name" value="HisK_dim/P_sf"/>
</dbReference>
<name>A0ABY7V9R6_9GAMM</name>
<evidence type="ECO:0000259" key="9">
    <source>
        <dbReference type="PROSITE" id="PS50110"/>
    </source>
</evidence>
<dbReference type="InterPro" id="IPR000014">
    <property type="entry name" value="PAS"/>
</dbReference>
<dbReference type="InterPro" id="IPR000700">
    <property type="entry name" value="PAS-assoc_C"/>
</dbReference>
<evidence type="ECO:0000256" key="1">
    <source>
        <dbReference type="ARBA" id="ARBA00000085"/>
    </source>
</evidence>
<dbReference type="Gene3D" id="3.30.565.10">
    <property type="entry name" value="Histidine kinase-like ATPase, C-terminal domain"/>
    <property type="match status" value="1"/>
</dbReference>
<dbReference type="InterPro" id="IPR004358">
    <property type="entry name" value="Sig_transdc_His_kin-like_C"/>
</dbReference>
<dbReference type="EC" id="2.7.13.3" evidence="2"/>
<evidence type="ECO:0000256" key="2">
    <source>
        <dbReference type="ARBA" id="ARBA00012438"/>
    </source>
</evidence>
<evidence type="ECO:0000256" key="5">
    <source>
        <dbReference type="ARBA" id="ARBA00022777"/>
    </source>
</evidence>
<organism evidence="12 13">
    <name type="scientific">Thalassomonas haliotis</name>
    <dbReference type="NCBI Taxonomy" id="485448"/>
    <lineage>
        <taxon>Bacteria</taxon>
        <taxon>Pseudomonadati</taxon>
        <taxon>Pseudomonadota</taxon>
        <taxon>Gammaproteobacteria</taxon>
        <taxon>Alteromonadales</taxon>
        <taxon>Colwelliaceae</taxon>
        <taxon>Thalassomonas</taxon>
    </lineage>
</organism>
<evidence type="ECO:0000259" key="10">
    <source>
        <dbReference type="PROSITE" id="PS50112"/>
    </source>
</evidence>
<evidence type="ECO:0000259" key="11">
    <source>
        <dbReference type="PROSITE" id="PS50113"/>
    </source>
</evidence>
<evidence type="ECO:0000313" key="12">
    <source>
        <dbReference type="EMBL" id="WDE09638.1"/>
    </source>
</evidence>
<dbReference type="PANTHER" id="PTHR43304">
    <property type="entry name" value="PHYTOCHROME-LIKE PROTEIN CPH1"/>
    <property type="match status" value="1"/>
</dbReference>
<dbReference type="SUPFAM" id="SSF55785">
    <property type="entry name" value="PYP-like sensor domain (PAS domain)"/>
    <property type="match status" value="3"/>
</dbReference>
<dbReference type="Gene3D" id="3.30.450.20">
    <property type="entry name" value="PAS domain"/>
    <property type="match status" value="3"/>
</dbReference>
<dbReference type="InterPro" id="IPR011006">
    <property type="entry name" value="CheY-like_superfamily"/>
</dbReference>
<feature type="domain" description="Histidine kinase" evidence="8">
    <location>
        <begin position="522"/>
        <end position="736"/>
    </location>
</feature>
<feature type="domain" description="PAS" evidence="10">
    <location>
        <begin position="9"/>
        <end position="53"/>
    </location>
</feature>
<dbReference type="InterPro" id="IPR052162">
    <property type="entry name" value="Sensor_kinase/Photoreceptor"/>
</dbReference>
<keyword evidence="4" id="KW-0808">Transferase</keyword>
<evidence type="ECO:0000256" key="3">
    <source>
        <dbReference type="ARBA" id="ARBA00022553"/>
    </source>
</evidence>
<feature type="domain" description="Response regulatory" evidence="9">
    <location>
        <begin position="757"/>
        <end position="865"/>
    </location>
</feature>
<dbReference type="InterPro" id="IPR005467">
    <property type="entry name" value="His_kinase_dom"/>
</dbReference>
<dbReference type="SMART" id="SM00448">
    <property type="entry name" value="REC"/>
    <property type="match status" value="1"/>
</dbReference>
<evidence type="ECO:0000256" key="7">
    <source>
        <dbReference type="SAM" id="MobiDB-lite"/>
    </source>
</evidence>
<dbReference type="InterPro" id="IPR003594">
    <property type="entry name" value="HATPase_dom"/>
</dbReference>
<dbReference type="InterPro" id="IPR013655">
    <property type="entry name" value="PAS_fold_3"/>
</dbReference>
<dbReference type="PANTHER" id="PTHR43304:SF1">
    <property type="entry name" value="PAC DOMAIN-CONTAINING PROTEIN"/>
    <property type="match status" value="1"/>
</dbReference>
<dbReference type="EMBL" id="CP059693">
    <property type="protein sequence ID" value="WDE09638.1"/>
    <property type="molecule type" value="Genomic_DNA"/>
</dbReference>
<evidence type="ECO:0000256" key="6">
    <source>
        <dbReference type="PROSITE-ProRule" id="PRU00169"/>
    </source>
</evidence>
<feature type="region of interest" description="Disordered" evidence="7">
    <location>
        <begin position="66"/>
        <end position="90"/>
    </location>
</feature>
<dbReference type="Pfam" id="PF08447">
    <property type="entry name" value="PAS_3"/>
    <property type="match status" value="1"/>
</dbReference>
<gene>
    <name evidence="12" type="ORF">H3N35_14985</name>
</gene>
<dbReference type="PROSITE" id="PS50110">
    <property type="entry name" value="RESPONSE_REGULATORY"/>
    <property type="match status" value="1"/>
</dbReference>
<dbReference type="SMART" id="SM00387">
    <property type="entry name" value="HATPase_c"/>
    <property type="match status" value="1"/>
</dbReference>
<dbReference type="Gene3D" id="1.10.287.130">
    <property type="match status" value="1"/>
</dbReference>
<keyword evidence="13" id="KW-1185">Reference proteome</keyword>
<dbReference type="InterPro" id="IPR035965">
    <property type="entry name" value="PAS-like_dom_sf"/>
</dbReference>
<dbReference type="PROSITE" id="PS50112">
    <property type="entry name" value="PAS"/>
    <property type="match status" value="1"/>
</dbReference>
<dbReference type="Pfam" id="PF00072">
    <property type="entry name" value="Response_reg"/>
    <property type="match status" value="1"/>
</dbReference>
<evidence type="ECO:0000313" key="13">
    <source>
        <dbReference type="Proteomes" id="UP001215231"/>
    </source>
</evidence>
<protein>
    <recommendedName>
        <fullName evidence="2">histidine kinase</fullName>
        <ecNumber evidence="2">2.7.13.3</ecNumber>
    </recommendedName>
</protein>
<sequence>MKPVPGLSLQDIPFPAFALGSSLELVSVNAALVKLSGYRAHELIGMTVQVLLPAYPGDDLSGVKNTGAETSSIKLSGDRPDNAPGHSAREDEKNASVCWALQGKDGRKHLMEVRCQTIASQVFVFLSPAQDNSGLSHSADNRSSLPQEHEQAYWEWQTDKEAVYYSSRFMALLGYENRAFTGPVSFWEKHINKTDVTLFNQQLALATSGKRTRVNFSLKLVDNNGQEKWVNIQAKVQQDNAQQDNALHREKQQVCRLVGMMEDVSQELLLPGPGQQRYLGLVEHLSICGHWRFSPGDEKFFWSSGVFKIFGIRPSGHRPSIEESAHFFVPSQRGVLKKHLLSAVSSAKGFYFKACIKRPSGQKVKIETIGEVELDHQGKVISIFGLFRDITRTEEVFEKLKLLAMVNYTIKVPIFFIDDNDNVVYQDLSPQGDSEKSTLFNYINFSITDYLALKKTTKLKGQIKRNHISFDKFNSVFDLCVTYEAQEGVYIWIVENVTDDFRKEQQQIISNRLALLGNTFGNVSHDINNVLGVALGAIEMLELKFAQGEREISGYIDRVKNAIDKGKSVTERLLAFTRKPPVKVVEFDPIREIKENRYLFKQLLPGSIELSFAFAPVHCLIHFPQGEFINILLNIVLNAQDAIKETGQGGQIELSVLLNQDKQLEIHVKDSGTGIAPENISKIFDPFFSSKSINKGNGIGLANVYSTMYKHNGLIQVAGKCELGGAHFTLIFNCQLEEAQPQEYTALLPGLNIKDKNVLILDDEVSISEFIALYLESEGAFTTYANNKKELLAHLASTQDYDIFITDMILPDLSGREAVNLVKAKFPEIKIYSISGYISHEDRKWQYPVLRKPFNSKELADFLMR</sequence>
<dbReference type="InterPro" id="IPR001789">
    <property type="entry name" value="Sig_transdc_resp-reg_receiver"/>
</dbReference>
<dbReference type="SUPFAM" id="SSF52172">
    <property type="entry name" value="CheY-like"/>
    <property type="match status" value="1"/>
</dbReference>
<feature type="domain" description="PAC" evidence="11">
    <location>
        <begin position="350"/>
        <end position="402"/>
    </location>
</feature>
<dbReference type="CDD" id="cd00082">
    <property type="entry name" value="HisKA"/>
    <property type="match status" value="1"/>
</dbReference>
<dbReference type="PROSITE" id="PS50113">
    <property type="entry name" value="PAC"/>
    <property type="match status" value="1"/>
</dbReference>
<evidence type="ECO:0000256" key="4">
    <source>
        <dbReference type="ARBA" id="ARBA00022679"/>
    </source>
</evidence>
<dbReference type="Gene3D" id="3.40.50.2300">
    <property type="match status" value="1"/>
</dbReference>
<proteinExistence type="predicted"/>
<feature type="modified residue" description="4-aspartylphosphate" evidence="6">
    <location>
        <position position="807"/>
    </location>
</feature>
<dbReference type="Proteomes" id="UP001215231">
    <property type="component" value="Chromosome"/>
</dbReference>
<dbReference type="PROSITE" id="PS50109">
    <property type="entry name" value="HIS_KIN"/>
    <property type="match status" value="1"/>
</dbReference>
<keyword evidence="3 6" id="KW-0597">Phosphoprotein</keyword>
<evidence type="ECO:0000259" key="8">
    <source>
        <dbReference type="PROSITE" id="PS50109"/>
    </source>
</evidence>
<comment type="catalytic activity">
    <reaction evidence="1">
        <text>ATP + protein L-histidine = ADP + protein N-phospho-L-histidine.</text>
        <dbReference type="EC" id="2.7.13.3"/>
    </reaction>
</comment>
<dbReference type="SUPFAM" id="SSF55874">
    <property type="entry name" value="ATPase domain of HSP90 chaperone/DNA topoisomerase II/histidine kinase"/>
    <property type="match status" value="1"/>
</dbReference>
<dbReference type="SMART" id="SM00388">
    <property type="entry name" value="HisKA"/>
    <property type="match status" value="1"/>
</dbReference>
<dbReference type="InterPro" id="IPR036890">
    <property type="entry name" value="HATPase_C_sf"/>
</dbReference>
<feature type="compositionally biased region" description="Basic and acidic residues" evidence="7">
    <location>
        <begin position="76"/>
        <end position="90"/>
    </location>
</feature>